<protein>
    <submittedName>
        <fullName evidence="1 2">Uncharacterized protein</fullName>
    </submittedName>
</protein>
<reference evidence="1" key="2">
    <citation type="submission" date="2017-06" db="EMBL/GenBank/DDBJ databases">
        <title>WGS assembly of Brachypodium distachyon.</title>
        <authorList>
            <consortium name="The International Brachypodium Initiative"/>
            <person name="Lucas S."/>
            <person name="Harmon-Smith M."/>
            <person name="Lail K."/>
            <person name="Tice H."/>
            <person name="Grimwood J."/>
            <person name="Bruce D."/>
            <person name="Barry K."/>
            <person name="Shu S."/>
            <person name="Lindquist E."/>
            <person name="Wang M."/>
            <person name="Pitluck S."/>
            <person name="Vogel J.P."/>
            <person name="Garvin D.F."/>
            <person name="Mockler T.C."/>
            <person name="Schmutz J."/>
            <person name="Rokhsar D."/>
            <person name="Bevan M.W."/>
        </authorList>
    </citation>
    <scope>NUCLEOTIDE SEQUENCE</scope>
    <source>
        <strain evidence="1">Bd21</strain>
    </source>
</reference>
<reference evidence="1 2" key="1">
    <citation type="journal article" date="2010" name="Nature">
        <title>Genome sequencing and analysis of the model grass Brachypodium distachyon.</title>
        <authorList>
            <consortium name="International Brachypodium Initiative"/>
        </authorList>
    </citation>
    <scope>NUCLEOTIDE SEQUENCE [LARGE SCALE GENOMIC DNA]</scope>
    <source>
        <strain evidence="1 2">Bd21</strain>
    </source>
</reference>
<evidence type="ECO:0000313" key="2">
    <source>
        <dbReference type="EnsemblPlants" id="KQJ86444"/>
    </source>
</evidence>
<gene>
    <name evidence="1" type="ORF">BRADI_4g05523v3</name>
</gene>
<reference evidence="2" key="3">
    <citation type="submission" date="2018-08" db="UniProtKB">
        <authorList>
            <consortium name="EnsemblPlants"/>
        </authorList>
    </citation>
    <scope>IDENTIFICATION</scope>
    <source>
        <strain evidence="2">cv. Bd21</strain>
    </source>
</reference>
<evidence type="ECO:0000313" key="3">
    <source>
        <dbReference type="Proteomes" id="UP000008810"/>
    </source>
</evidence>
<dbReference type="Proteomes" id="UP000008810">
    <property type="component" value="Chromosome 4"/>
</dbReference>
<dbReference type="EnsemblPlants" id="KQJ86444">
    <property type="protein sequence ID" value="KQJ86444"/>
    <property type="gene ID" value="BRADI_4g05523v3"/>
</dbReference>
<sequence length="81" mass="9015">MEPAGSWPRCSPSFSSVVAARTADPRASFTTHAPPHLLLRLRPLFSVVGFELCSVIHVNSSRSYFMIMMGVFSVYDSTFFI</sequence>
<evidence type="ECO:0000313" key="1">
    <source>
        <dbReference type="EMBL" id="KQJ86444.1"/>
    </source>
</evidence>
<dbReference type="EMBL" id="CM000883">
    <property type="protein sequence ID" value="KQJ86444.1"/>
    <property type="molecule type" value="Genomic_DNA"/>
</dbReference>
<accession>A0A0Q3EJ69</accession>
<organism evidence="1">
    <name type="scientific">Brachypodium distachyon</name>
    <name type="common">Purple false brome</name>
    <name type="synonym">Trachynia distachya</name>
    <dbReference type="NCBI Taxonomy" id="15368"/>
    <lineage>
        <taxon>Eukaryota</taxon>
        <taxon>Viridiplantae</taxon>
        <taxon>Streptophyta</taxon>
        <taxon>Embryophyta</taxon>
        <taxon>Tracheophyta</taxon>
        <taxon>Spermatophyta</taxon>
        <taxon>Magnoliopsida</taxon>
        <taxon>Liliopsida</taxon>
        <taxon>Poales</taxon>
        <taxon>Poaceae</taxon>
        <taxon>BOP clade</taxon>
        <taxon>Pooideae</taxon>
        <taxon>Stipodae</taxon>
        <taxon>Brachypodieae</taxon>
        <taxon>Brachypodium</taxon>
    </lineage>
</organism>
<dbReference type="AlphaFoldDB" id="A0A0Q3EJ69"/>
<keyword evidence="3" id="KW-1185">Reference proteome</keyword>
<dbReference type="InParanoid" id="A0A0Q3EJ69"/>
<proteinExistence type="predicted"/>
<dbReference type="Gramene" id="KQJ86444">
    <property type="protein sequence ID" value="KQJ86444"/>
    <property type="gene ID" value="BRADI_4g05523v3"/>
</dbReference>
<name>A0A0Q3EJ69_BRADI</name>